<dbReference type="EMBL" id="CP036433">
    <property type="protein sequence ID" value="QDU95683.1"/>
    <property type="molecule type" value="Genomic_DNA"/>
</dbReference>
<proteinExistence type="inferred from homology"/>
<dbReference type="PANTHER" id="PTHR31793:SF37">
    <property type="entry name" value="ACYL-COA THIOESTER HYDROLASE YBGC"/>
    <property type="match status" value="1"/>
</dbReference>
<dbReference type="PANTHER" id="PTHR31793">
    <property type="entry name" value="4-HYDROXYBENZOYL-COA THIOESTERASE FAMILY MEMBER"/>
    <property type="match status" value="1"/>
</dbReference>
<dbReference type="OrthoDB" id="9800856at2"/>
<dbReference type="CDD" id="cd00586">
    <property type="entry name" value="4HBT"/>
    <property type="match status" value="1"/>
</dbReference>
<evidence type="ECO:0000256" key="2">
    <source>
        <dbReference type="ARBA" id="ARBA00022801"/>
    </source>
</evidence>
<organism evidence="3 4">
    <name type="scientific">Lignipirellula cremea</name>
    <dbReference type="NCBI Taxonomy" id="2528010"/>
    <lineage>
        <taxon>Bacteria</taxon>
        <taxon>Pseudomonadati</taxon>
        <taxon>Planctomycetota</taxon>
        <taxon>Planctomycetia</taxon>
        <taxon>Pirellulales</taxon>
        <taxon>Pirellulaceae</taxon>
        <taxon>Lignipirellula</taxon>
    </lineage>
</organism>
<sequence>MTPELPAPVNPVVLREHETEIRVRYQETDGQGRAYHGNYVTWFEVGRVELLRAAGVDYKALEEAGVFLVVAELSLNFFGAARFDDLIRVRTRTARSRGVRIENHYEIRRDDELLASGRTVVACVDATGKVKPLPAWLRLPLVEADQDESQSSLG</sequence>
<dbReference type="Proteomes" id="UP000317648">
    <property type="component" value="Chromosome"/>
</dbReference>
<keyword evidence="4" id="KW-1185">Reference proteome</keyword>
<name>A0A518DV19_9BACT</name>
<dbReference type="NCBIfam" id="TIGR00051">
    <property type="entry name" value="YbgC/FadM family acyl-CoA thioesterase"/>
    <property type="match status" value="1"/>
</dbReference>
<dbReference type="Pfam" id="PF13279">
    <property type="entry name" value="4HBT_2"/>
    <property type="match status" value="1"/>
</dbReference>
<dbReference type="KEGG" id="lcre:Pla8534_35000"/>
<evidence type="ECO:0000256" key="1">
    <source>
        <dbReference type="ARBA" id="ARBA00005953"/>
    </source>
</evidence>
<dbReference type="SUPFAM" id="SSF54637">
    <property type="entry name" value="Thioesterase/thiol ester dehydrase-isomerase"/>
    <property type="match status" value="1"/>
</dbReference>
<protein>
    <submittedName>
        <fullName evidence="3">Acyl-CoA thioester hydrolase YbgC</fullName>
        <ecNumber evidence="3">3.1.2.-</ecNumber>
    </submittedName>
</protein>
<reference evidence="3 4" key="1">
    <citation type="submission" date="2019-02" db="EMBL/GenBank/DDBJ databases">
        <title>Deep-cultivation of Planctomycetes and their phenomic and genomic characterization uncovers novel biology.</title>
        <authorList>
            <person name="Wiegand S."/>
            <person name="Jogler M."/>
            <person name="Boedeker C."/>
            <person name="Pinto D."/>
            <person name="Vollmers J."/>
            <person name="Rivas-Marin E."/>
            <person name="Kohn T."/>
            <person name="Peeters S.H."/>
            <person name="Heuer A."/>
            <person name="Rast P."/>
            <person name="Oberbeckmann S."/>
            <person name="Bunk B."/>
            <person name="Jeske O."/>
            <person name="Meyerdierks A."/>
            <person name="Storesund J.E."/>
            <person name="Kallscheuer N."/>
            <person name="Luecker S."/>
            <person name="Lage O.M."/>
            <person name="Pohl T."/>
            <person name="Merkel B.J."/>
            <person name="Hornburger P."/>
            <person name="Mueller R.-W."/>
            <person name="Bruemmer F."/>
            <person name="Labrenz M."/>
            <person name="Spormann A.M."/>
            <person name="Op den Camp H."/>
            <person name="Overmann J."/>
            <person name="Amann R."/>
            <person name="Jetten M.S.M."/>
            <person name="Mascher T."/>
            <person name="Medema M.H."/>
            <person name="Devos D.P."/>
            <person name="Kaster A.-K."/>
            <person name="Ovreas L."/>
            <person name="Rohde M."/>
            <person name="Galperin M.Y."/>
            <person name="Jogler C."/>
        </authorList>
    </citation>
    <scope>NUCLEOTIDE SEQUENCE [LARGE SCALE GENOMIC DNA]</scope>
    <source>
        <strain evidence="3 4">Pla85_3_4</strain>
    </source>
</reference>
<dbReference type="Gene3D" id="3.10.129.10">
    <property type="entry name" value="Hotdog Thioesterase"/>
    <property type="match status" value="1"/>
</dbReference>
<dbReference type="EC" id="3.1.2.-" evidence="3"/>
<accession>A0A518DV19</accession>
<dbReference type="GO" id="GO:0047617">
    <property type="term" value="F:fatty acyl-CoA hydrolase activity"/>
    <property type="evidence" value="ECO:0007669"/>
    <property type="project" value="TreeGrafter"/>
</dbReference>
<dbReference type="RefSeq" id="WP_145054393.1">
    <property type="nucleotide sequence ID" value="NZ_CP036433.1"/>
</dbReference>
<dbReference type="InterPro" id="IPR029069">
    <property type="entry name" value="HotDog_dom_sf"/>
</dbReference>
<evidence type="ECO:0000313" key="3">
    <source>
        <dbReference type="EMBL" id="QDU95683.1"/>
    </source>
</evidence>
<evidence type="ECO:0000313" key="4">
    <source>
        <dbReference type="Proteomes" id="UP000317648"/>
    </source>
</evidence>
<dbReference type="AlphaFoldDB" id="A0A518DV19"/>
<dbReference type="InterPro" id="IPR006684">
    <property type="entry name" value="YbgC/YbaW"/>
</dbReference>
<dbReference type="InterPro" id="IPR050563">
    <property type="entry name" value="4-hydroxybenzoyl-CoA_TE"/>
</dbReference>
<gene>
    <name evidence="3" type="primary">ybgC</name>
    <name evidence="3" type="ORF">Pla8534_35000</name>
</gene>
<comment type="similarity">
    <text evidence="1">Belongs to the 4-hydroxybenzoyl-CoA thioesterase family.</text>
</comment>
<dbReference type="PIRSF" id="PIRSF003230">
    <property type="entry name" value="YbgC"/>
    <property type="match status" value="1"/>
</dbReference>
<keyword evidence="2 3" id="KW-0378">Hydrolase</keyword>